<organism evidence="4 5">
    <name type="scientific">Phytophthora lilii</name>
    <dbReference type="NCBI Taxonomy" id="2077276"/>
    <lineage>
        <taxon>Eukaryota</taxon>
        <taxon>Sar</taxon>
        <taxon>Stramenopiles</taxon>
        <taxon>Oomycota</taxon>
        <taxon>Peronosporomycetes</taxon>
        <taxon>Peronosporales</taxon>
        <taxon>Peronosporaceae</taxon>
        <taxon>Phytophthora</taxon>
    </lineage>
</organism>
<proteinExistence type="inferred from homology"/>
<name>A0A9W6X7Y6_9STRA</name>
<feature type="compositionally biased region" description="Acidic residues" evidence="2">
    <location>
        <begin position="803"/>
        <end position="846"/>
    </location>
</feature>
<feature type="compositionally biased region" description="Basic and acidic residues" evidence="2">
    <location>
        <begin position="599"/>
        <end position="608"/>
    </location>
</feature>
<dbReference type="GO" id="GO:0005634">
    <property type="term" value="C:nucleus"/>
    <property type="evidence" value="ECO:0007669"/>
    <property type="project" value="UniProtKB-ARBA"/>
</dbReference>
<dbReference type="OrthoDB" id="28947at2759"/>
<evidence type="ECO:0000313" key="4">
    <source>
        <dbReference type="EMBL" id="GMF33323.1"/>
    </source>
</evidence>
<dbReference type="InterPro" id="IPR016024">
    <property type="entry name" value="ARM-type_fold"/>
</dbReference>
<dbReference type="SUPFAM" id="SSF48371">
    <property type="entry name" value="ARM repeat"/>
    <property type="match status" value="1"/>
</dbReference>
<dbReference type="AlphaFoldDB" id="A0A9W6X7Y6"/>
<feature type="compositionally biased region" description="Acidic residues" evidence="2">
    <location>
        <begin position="853"/>
        <end position="876"/>
    </location>
</feature>
<protein>
    <submittedName>
        <fullName evidence="4">Unnamed protein product</fullName>
    </submittedName>
</protein>
<dbReference type="InterPro" id="IPR040155">
    <property type="entry name" value="CEBPZ/Mak21-like"/>
</dbReference>
<feature type="domain" description="CCAAT-binding factor" evidence="3">
    <location>
        <begin position="426"/>
        <end position="669"/>
    </location>
</feature>
<feature type="compositionally biased region" description="Basic residues" evidence="2">
    <location>
        <begin position="363"/>
        <end position="372"/>
    </location>
</feature>
<feature type="region of interest" description="Disordered" evidence="2">
    <location>
        <begin position="760"/>
        <end position="953"/>
    </location>
</feature>
<evidence type="ECO:0000259" key="3">
    <source>
        <dbReference type="Pfam" id="PF03914"/>
    </source>
</evidence>
<dbReference type="InterPro" id="IPR005612">
    <property type="entry name" value="CCAAT-binding_factor"/>
</dbReference>
<reference evidence="4" key="1">
    <citation type="submission" date="2023-04" db="EMBL/GenBank/DDBJ databases">
        <title>Phytophthora lilii NBRC 32176.</title>
        <authorList>
            <person name="Ichikawa N."/>
            <person name="Sato H."/>
            <person name="Tonouchi N."/>
        </authorList>
    </citation>
    <scope>NUCLEOTIDE SEQUENCE</scope>
    <source>
        <strain evidence="4">NBRC 32176</strain>
    </source>
</reference>
<feature type="compositionally biased region" description="Basic and acidic residues" evidence="2">
    <location>
        <begin position="539"/>
        <end position="550"/>
    </location>
</feature>
<dbReference type="PANTHER" id="PTHR12048:SF0">
    <property type="entry name" value="CCAAT_ENHANCER-BINDING PROTEIN ZETA"/>
    <property type="match status" value="1"/>
</dbReference>
<comment type="caution">
    <text evidence="4">The sequence shown here is derived from an EMBL/GenBank/DDBJ whole genome shotgun (WGS) entry which is preliminary data.</text>
</comment>
<feature type="compositionally biased region" description="Acidic residues" evidence="2">
    <location>
        <begin position="778"/>
        <end position="793"/>
    </location>
</feature>
<feature type="compositionally biased region" description="Basic and acidic residues" evidence="2">
    <location>
        <begin position="898"/>
        <end position="915"/>
    </location>
</feature>
<accession>A0A9W6X7Y6</accession>
<comment type="similarity">
    <text evidence="1">Belongs to the CBF/MAK21 family.</text>
</comment>
<feature type="region of interest" description="Disordered" evidence="2">
    <location>
        <begin position="348"/>
        <end position="380"/>
    </location>
</feature>
<evidence type="ECO:0000256" key="1">
    <source>
        <dbReference type="ARBA" id="ARBA00007797"/>
    </source>
</evidence>
<dbReference type="PANTHER" id="PTHR12048">
    <property type="entry name" value="CCAAT-BINDING FACTOR-RELATED"/>
    <property type="match status" value="1"/>
</dbReference>
<sequence length="953" mass="105901">MAKDMSSKARGGAAKAKKHAAGAGHQAKKVADGATESGNVGQLVALLAEGVAWYDAEPKLKPKLKHKAQAEPLTASDELVLALKKQAQQLLEAEVARFEAHKSSKMSSDDKYLATMMKSGTLSDRVAALTLTSQGSPLHSLLRIGQLITMASKKARRESLMAVDSLKDLFLNNLLPDNAKLRFFHQHPLQAAQSSPAHLVLWFFEHCLKTAYAQLTGVLASGMDDAVDSHKRACLRAANALLRAKPEQEAVLLAMLVNKLGDPDRKIAAYLHRMLQELLREHPAMKRVVVDEVERLLTRPKVSDRAKYNAVLLLNQIYLEGDGVDADLAGHLISVYFGLFSKEVHRHDEEKEKSKKNANEAKKSKKGKKKKTTGPSSEEAMDRKLLSALLVGVNRAFPYANATSANFTEEIDSLFQVVHRAHHSTSVQALMLLFQVMNSTNSVSDRFYTALYGKLIDPKVRETSKHTLFLNLIFRAMKADVSPARAAAFTKRLLQLASAMPPAFACAVLFLLSELLKVKPQLRTLLDQPEASSSTDNTADEHFEDVKTDEENPEFELEKEESDDDEDGTTEDAGSSKLNDGLTDAERSAKVLAQMFGKPEQESKKSKEAAVVSFDDEPATKAVTPKNGDKEESGYDASKRNPLFTGAETSCAWEIQMLAHHYHPSVQSFTRQLLDNKDTGIQYAGDPLVDFTMHSFFEKFVNKKPRHKVAEASGNHGAKAKNWTFAPINTEAVLQENEANVDASDQFFYKFFKERASRDAEHPSRRHKKVKNERDADAFSDMEDCDEDDEEIEAYAQELAEGIMEDGNLDDEDPDMAGWSDSDDEEEPTLDGEDEKMEESENEAADDASVGVNDEEDDDGEQEEQEDNEEDDEDAFDFSVMGGMDDDDEVLQEELQELDAKREKQTPPKAGDKRKSMFASADDYDQIVKEAMAKQAKSDKQTRGKKSKKPRRS</sequence>
<feature type="compositionally biased region" description="Basic and acidic residues" evidence="2">
    <location>
        <begin position="627"/>
        <end position="639"/>
    </location>
</feature>
<feature type="region of interest" description="Disordered" evidence="2">
    <location>
        <begin position="596"/>
        <end position="641"/>
    </location>
</feature>
<feature type="compositionally biased region" description="Basic and acidic residues" evidence="2">
    <location>
        <begin position="348"/>
        <end position="362"/>
    </location>
</feature>
<dbReference type="Proteomes" id="UP001165083">
    <property type="component" value="Unassembled WGS sequence"/>
</dbReference>
<feature type="compositionally biased region" description="Acidic residues" evidence="2">
    <location>
        <begin position="551"/>
        <end position="570"/>
    </location>
</feature>
<feature type="compositionally biased region" description="Basic residues" evidence="2">
    <location>
        <begin position="943"/>
        <end position="953"/>
    </location>
</feature>
<evidence type="ECO:0000313" key="5">
    <source>
        <dbReference type="Proteomes" id="UP001165083"/>
    </source>
</evidence>
<feature type="compositionally biased region" description="Basic and acidic residues" evidence="2">
    <location>
        <begin position="926"/>
        <end position="942"/>
    </location>
</feature>
<dbReference type="EMBL" id="BSXW01001065">
    <property type="protein sequence ID" value="GMF33323.1"/>
    <property type="molecule type" value="Genomic_DNA"/>
</dbReference>
<feature type="compositionally biased region" description="Acidic residues" evidence="2">
    <location>
        <begin position="884"/>
        <end position="897"/>
    </location>
</feature>
<feature type="region of interest" description="Disordered" evidence="2">
    <location>
        <begin position="527"/>
        <end position="583"/>
    </location>
</feature>
<feature type="region of interest" description="Disordered" evidence="2">
    <location>
        <begin position="1"/>
        <end position="36"/>
    </location>
</feature>
<evidence type="ECO:0000256" key="2">
    <source>
        <dbReference type="SAM" id="MobiDB-lite"/>
    </source>
</evidence>
<keyword evidence="5" id="KW-1185">Reference proteome</keyword>
<gene>
    <name evidence="4" type="ORF">Plil01_001420000</name>
</gene>
<dbReference type="Pfam" id="PF03914">
    <property type="entry name" value="CBF"/>
    <property type="match status" value="1"/>
</dbReference>